<organism evidence="2 3">
    <name type="scientific">Embleya hyalina</name>
    <dbReference type="NCBI Taxonomy" id="516124"/>
    <lineage>
        <taxon>Bacteria</taxon>
        <taxon>Bacillati</taxon>
        <taxon>Actinomycetota</taxon>
        <taxon>Actinomycetes</taxon>
        <taxon>Kitasatosporales</taxon>
        <taxon>Streptomycetaceae</taxon>
        <taxon>Embleya</taxon>
    </lineage>
</organism>
<dbReference type="Proteomes" id="UP000286931">
    <property type="component" value="Unassembled WGS sequence"/>
</dbReference>
<reference evidence="2 3" key="1">
    <citation type="submission" date="2018-12" db="EMBL/GenBank/DDBJ databases">
        <title>Draft genome sequence of Embleya hyalina NBRC 13850T.</title>
        <authorList>
            <person name="Komaki H."/>
            <person name="Hosoyama A."/>
            <person name="Kimura A."/>
            <person name="Ichikawa N."/>
            <person name="Tamura T."/>
        </authorList>
    </citation>
    <scope>NUCLEOTIDE SEQUENCE [LARGE SCALE GENOMIC DNA]</scope>
    <source>
        <strain evidence="2 3">NBRC 13850</strain>
    </source>
</reference>
<name>A0A401Z0T4_9ACTN</name>
<comment type="caution">
    <text evidence="2">The sequence shown here is derived from an EMBL/GenBank/DDBJ whole genome shotgun (WGS) entry which is preliminary data.</text>
</comment>
<feature type="compositionally biased region" description="Acidic residues" evidence="1">
    <location>
        <begin position="380"/>
        <end position="389"/>
    </location>
</feature>
<feature type="compositionally biased region" description="Pro residues" evidence="1">
    <location>
        <begin position="461"/>
        <end position="476"/>
    </location>
</feature>
<proteinExistence type="predicted"/>
<evidence type="ECO:0000313" key="2">
    <source>
        <dbReference type="EMBL" id="GCE00437.1"/>
    </source>
</evidence>
<keyword evidence="3" id="KW-1185">Reference proteome</keyword>
<protein>
    <submittedName>
        <fullName evidence="2">Uncharacterized protein</fullName>
    </submittedName>
</protein>
<feature type="region of interest" description="Disordered" evidence="1">
    <location>
        <begin position="318"/>
        <end position="501"/>
    </location>
</feature>
<sequence>MASDGVGGTEDRLDEIVYRWSYDHLLGGRGMGPIATSLGLNELRDWHGGLEQHVSMDRSLPETPAWSFCRVRLENRHALVLREAAVHAGNRPGTDAHVLVDPELSVGAHTMLATAWLHEERGGGLTGSRTPLAEVPENVPLRGTTIRPEAFDPAIRGQLRERARARPELLEVVLAAVLRDHHRTFTLHQSDVGADMVPLLWGVFDLAQPIAPGMWTFSTYETSDAPLKPRFVLVPRWPNTPEPANRLRIDPRAEPQPGQDVFRDAAGLLVQLYCTRPWAEVDALLARIETAIGTDGASYREVADLVLALESDATRLTPAVAVAPREPRTPEPPRAPQTSPAPPVPPGASPGPAAGSGAREPQADAERWENGYTETWINGSEDDDQDAADEPGGYTERDRYGRGAAPGYARPGPSSPGPGQSGSAPPEFGRSGPADAWRAGGEANRAGPMPAYRPTVGGDAPVPPRPDRLVPPPGTAPRPESGSGSRPVLPPNGPTGRLARGTWDRGEWERLGASRNGYTALEVADGLLTRSNGHETNEFRDVLIQVDPASLAVALLLARPPLLVPVVYRLDRLLHPAYGDGGRPERHTRQTYATVLGRLHEDINTFDSCGAPRETLCRLVETLARLTVTDVKRPRFGADVLSTLAVDVAGTVWALRTSLRVWADYQNVLVDVLCSSRYREPFLLEMGRLTVESFQTMPHRTGP</sequence>
<dbReference type="OrthoDB" id="5171766at2"/>
<dbReference type="EMBL" id="BIFH01000039">
    <property type="protein sequence ID" value="GCE00437.1"/>
    <property type="molecule type" value="Genomic_DNA"/>
</dbReference>
<feature type="compositionally biased region" description="Low complexity" evidence="1">
    <location>
        <begin position="402"/>
        <end position="426"/>
    </location>
</feature>
<feature type="compositionally biased region" description="Pro residues" evidence="1">
    <location>
        <begin position="332"/>
        <end position="349"/>
    </location>
</feature>
<dbReference type="RefSeq" id="WP_126642161.1">
    <property type="nucleotide sequence ID" value="NZ_BIFH01000039.1"/>
</dbReference>
<feature type="compositionally biased region" description="Low complexity" evidence="1">
    <location>
        <begin position="350"/>
        <end position="360"/>
    </location>
</feature>
<accession>A0A401Z0T4</accession>
<evidence type="ECO:0000256" key="1">
    <source>
        <dbReference type="SAM" id="MobiDB-lite"/>
    </source>
</evidence>
<gene>
    <name evidence="2" type="ORF">EHYA_08162</name>
</gene>
<evidence type="ECO:0000313" key="3">
    <source>
        <dbReference type="Proteomes" id="UP000286931"/>
    </source>
</evidence>
<dbReference type="AlphaFoldDB" id="A0A401Z0T4"/>